<dbReference type="Proteomes" id="UP000767238">
    <property type="component" value="Unassembled WGS sequence"/>
</dbReference>
<keyword evidence="2" id="KW-0472">Membrane</keyword>
<reference evidence="3" key="1">
    <citation type="journal article" date="2021" name="J Fungi (Basel)">
        <title>Virulence traits and population genomics of the black yeast Aureobasidium melanogenum.</title>
        <authorList>
            <person name="Cernosa A."/>
            <person name="Sun X."/>
            <person name="Gostincar C."/>
            <person name="Fang C."/>
            <person name="Gunde-Cimerman N."/>
            <person name="Song Z."/>
        </authorList>
    </citation>
    <scope>NUCLEOTIDE SEQUENCE</scope>
    <source>
        <strain evidence="3">EXF-8016</strain>
    </source>
</reference>
<sequence>MTDSILSCKLSGTCSPVSCTHISEKYSLDVQRNALFAMESVVNFHNAMWMIKEANVEAFNNVEANMQSLLSQFSDGKNVDHQKAKFKKNLQLWAHTIIAITMVATALFTGFASVLSVGTALAGQGLLALDSATVASINSIAAITRLDTAISGAIGTVSSSSISLTTDMLDGPDYAEKISTVAREAMTQNQLLSTKFFDANMLALLKGGIGGTKDYALVDIVQGGRYTNTTEILPSYRDQLQYMWTASAISTMWSVENSYIVVSDVSSGSCKSDHRGPQILKSCLEEYPTKVFYTFFLSRCREGLKGKPLVRGPPGHELLKKMTNFTLEDVVRSSMTHLKDHGNKTPRPLMGAEGFDALFGPDTAIVHGGGRARGIFTIPVCYTPGGQAISSINFKKSRNMPCACSKFSFSGKHQLAAEMDHSELQAQALQKRDDGGRWNNDFDTTYKFFLSSGIGSSKKFRSYCRHSRKSGNSCNRKNHKHWSWPQGVDGPKHPFHKCKANSHEHVGCQKPHNDGHHENEHCAGHSLELDALAMDYSDGVGGMNATWRNSTGGLDYDDVDSDDEDDDVADLEDVDDSDGESGDEDEPQADEHDDAIEFAHI</sequence>
<keyword evidence="2" id="KW-1133">Transmembrane helix</keyword>
<gene>
    <name evidence="3" type="ORF">KCV03_g8433</name>
</gene>
<dbReference type="EMBL" id="JAHFYH010000082">
    <property type="protein sequence ID" value="KAH0214482.1"/>
    <property type="molecule type" value="Genomic_DNA"/>
</dbReference>
<dbReference type="AlphaFoldDB" id="A0A9P8G8S2"/>
<accession>A0A9P8G8S2</accession>
<feature type="compositionally biased region" description="Acidic residues" evidence="1">
    <location>
        <begin position="555"/>
        <end position="594"/>
    </location>
</feature>
<feature type="non-terminal residue" evidence="3">
    <location>
        <position position="601"/>
    </location>
</feature>
<reference evidence="3" key="2">
    <citation type="submission" date="2021-08" db="EMBL/GenBank/DDBJ databases">
        <authorList>
            <person name="Gostincar C."/>
            <person name="Sun X."/>
            <person name="Song Z."/>
            <person name="Gunde-Cimerman N."/>
        </authorList>
    </citation>
    <scope>NUCLEOTIDE SEQUENCE</scope>
    <source>
        <strain evidence="3">EXF-8016</strain>
    </source>
</reference>
<comment type="caution">
    <text evidence="3">The sequence shown here is derived from an EMBL/GenBank/DDBJ whole genome shotgun (WGS) entry which is preliminary data.</text>
</comment>
<evidence type="ECO:0000256" key="1">
    <source>
        <dbReference type="SAM" id="MobiDB-lite"/>
    </source>
</evidence>
<name>A0A9P8G8S2_AURME</name>
<protein>
    <submittedName>
        <fullName evidence="3">Uncharacterized protein</fullName>
    </submittedName>
</protein>
<evidence type="ECO:0000256" key="2">
    <source>
        <dbReference type="SAM" id="Phobius"/>
    </source>
</evidence>
<evidence type="ECO:0000313" key="4">
    <source>
        <dbReference type="Proteomes" id="UP000767238"/>
    </source>
</evidence>
<feature type="region of interest" description="Disordered" evidence="1">
    <location>
        <begin position="547"/>
        <end position="601"/>
    </location>
</feature>
<evidence type="ECO:0000313" key="3">
    <source>
        <dbReference type="EMBL" id="KAH0214482.1"/>
    </source>
</evidence>
<dbReference type="OrthoDB" id="3800526at2759"/>
<feature type="transmembrane region" description="Helical" evidence="2">
    <location>
        <begin position="92"/>
        <end position="115"/>
    </location>
</feature>
<proteinExistence type="predicted"/>
<organism evidence="3 4">
    <name type="scientific">Aureobasidium melanogenum</name>
    <name type="common">Aureobasidium pullulans var. melanogenum</name>
    <dbReference type="NCBI Taxonomy" id="46634"/>
    <lineage>
        <taxon>Eukaryota</taxon>
        <taxon>Fungi</taxon>
        <taxon>Dikarya</taxon>
        <taxon>Ascomycota</taxon>
        <taxon>Pezizomycotina</taxon>
        <taxon>Dothideomycetes</taxon>
        <taxon>Dothideomycetidae</taxon>
        <taxon>Dothideales</taxon>
        <taxon>Saccotheciaceae</taxon>
        <taxon>Aureobasidium</taxon>
    </lineage>
</organism>
<keyword evidence="2" id="KW-0812">Transmembrane</keyword>